<protein>
    <submittedName>
        <fullName evidence="2">DUF4185 domain-containing protein</fullName>
    </submittedName>
</protein>
<dbReference type="EMBL" id="CP089984">
    <property type="protein sequence ID" value="WXB18281.1"/>
    <property type="molecule type" value="Genomic_DNA"/>
</dbReference>
<accession>A0ABZ2M6Z4</accession>
<reference evidence="2 3" key="1">
    <citation type="submission" date="2021-12" db="EMBL/GenBank/DDBJ databases">
        <title>Discovery of the Pendulisporaceae a myxobacterial family with distinct sporulation behavior and unique specialized metabolism.</title>
        <authorList>
            <person name="Garcia R."/>
            <person name="Popoff A."/>
            <person name="Bader C.D."/>
            <person name="Loehr J."/>
            <person name="Walesch S."/>
            <person name="Walt C."/>
            <person name="Boldt J."/>
            <person name="Bunk B."/>
            <person name="Haeckl F.J.F.P.J."/>
            <person name="Gunesch A.P."/>
            <person name="Birkelbach J."/>
            <person name="Nuebel U."/>
            <person name="Pietschmann T."/>
            <person name="Bach T."/>
            <person name="Mueller R."/>
        </authorList>
    </citation>
    <scope>NUCLEOTIDE SEQUENCE [LARGE SCALE GENOMIC DNA]</scope>
    <source>
        <strain evidence="2 3">MSr11954</strain>
    </source>
</reference>
<proteinExistence type="predicted"/>
<evidence type="ECO:0000313" key="3">
    <source>
        <dbReference type="Proteomes" id="UP001370348"/>
    </source>
</evidence>
<name>A0ABZ2M6Z4_9BACT</name>
<dbReference type="RefSeq" id="WP_394827924.1">
    <property type="nucleotide sequence ID" value="NZ_CP089984.1"/>
</dbReference>
<dbReference type="Pfam" id="PF13810">
    <property type="entry name" value="DUF4185"/>
    <property type="match status" value="1"/>
</dbReference>
<gene>
    <name evidence="2" type="ORF">LZC94_13585</name>
</gene>
<keyword evidence="3" id="KW-1185">Reference proteome</keyword>
<evidence type="ECO:0000259" key="1">
    <source>
        <dbReference type="Pfam" id="PF13810"/>
    </source>
</evidence>
<evidence type="ECO:0000313" key="2">
    <source>
        <dbReference type="EMBL" id="WXB18281.1"/>
    </source>
</evidence>
<dbReference type="PROSITE" id="PS51257">
    <property type="entry name" value="PROKAR_LIPOPROTEIN"/>
    <property type="match status" value="1"/>
</dbReference>
<dbReference type="Proteomes" id="UP001370348">
    <property type="component" value="Chromosome"/>
</dbReference>
<dbReference type="InterPro" id="IPR025442">
    <property type="entry name" value="DUF4185"/>
</dbReference>
<sequence>MKDPVNWISNPRSGRLGGIAVSVLLGGAALVSCTTERTVEESVSADALNLPAIVKKRVTGADLDTARRWEVAGTDLGIPYRLENGSIGYLFGDTFRTPFPSSPGDTAWRSPVMLRSNDDPWAPDGIRFDSAAKVWGDGRAPEVVFNAHDTSRALGAEFTVIPNDGVSLPDNRQIISYMSINTWYDNEHPGPPGQGWKTNYAGLAFSDNGNDFVRTGTHWENNGANDDPFQMQTFARDGDWIYVFSVRAGRQFGPMMLQKVHWTQILDRDAYIGWGYDFDRKTWAWGRPCTPILEGRFGEPSVRRLDDRTWAMAYLNVDFPGGPSIVTRTATGPDKPWSGESLQVHWSQEPYLYGGFIHPRSRAGFGNLHIMVSKWTTDRYDVTQWVGSL</sequence>
<organism evidence="2 3">
    <name type="scientific">Pendulispora albinea</name>
    <dbReference type="NCBI Taxonomy" id="2741071"/>
    <lineage>
        <taxon>Bacteria</taxon>
        <taxon>Pseudomonadati</taxon>
        <taxon>Myxococcota</taxon>
        <taxon>Myxococcia</taxon>
        <taxon>Myxococcales</taxon>
        <taxon>Sorangiineae</taxon>
        <taxon>Pendulisporaceae</taxon>
        <taxon>Pendulispora</taxon>
    </lineage>
</organism>
<feature type="domain" description="DUF4185" evidence="1">
    <location>
        <begin position="64"/>
        <end position="385"/>
    </location>
</feature>